<feature type="domain" description="ABC transporter" evidence="11">
    <location>
        <begin position="1208"/>
        <end position="1443"/>
    </location>
</feature>
<feature type="domain" description="ABC transmembrane type-1" evidence="12">
    <location>
        <begin position="1006"/>
        <end position="1162"/>
    </location>
</feature>
<keyword evidence="6 9" id="KW-1133">Transmembrane helix</keyword>
<dbReference type="SUPFAM" id="SSF52540">
    <property type="entry name" value="P-loop containing nucleoside triphosphate hydrolases"/>
    <property type="match status" value="2"/>
</dbReference>
<gene>
    <name evidence="13" type="ORF">PLOB_00027128</name>
</gene>
<protein>
    <submittedName>
        <fullName evidence="13">Uncharacterized protein</fullName>
    </submittedName>
</protein>
<feature type="region of interest" description="Disordered" evidence="8">
    <location>
        <begin position="313"/>
        <end position="342"/>
    </location>
</feature>
<dbReference type="SMART" id="SM00382">
    <property type="entry name" value="AAA"/>
    <property type="match status" value="1"/>
</dbReference>
<organism evidence="13 14">
    <name type="scientific">Porites lobata</name>
    <dbReference type="NCBI Taxonomy" id="104759"/>
    <lineage>
        <taxon>Eukaryota</taxon>
        <taxon>Metazoa</taxon>
        <taxon>Cnidaria</taxon>
        <taxon>Anthozoa</taxon>
        <taxon>Hexacorallia</taxon>
        <taxon>Scleractinia</taxon>
        <taxon>Fungiina</taxon>
        <taxon>Poritidae</taxon>
        <taxon>Porites</taxon>
    </lineage>
</organism>
<dbReference type="PROSITE" id="PS50929">
    <property type="entry name" value="ABC_TM1F"/>
    <property type="match status" value="1"/>
</dbReference>
<keyword evidence="14" id="KW-1185">Reference proteome</keyword>
<feature type="transmembrane region" description="Helical" evidence="9">
    <location>
        <begin position="422"/>
        <end position="445"/>
    </location>
</feature>
<feature type="chain" id="PRO_5045312248" evidence="10">
    <location>
        <begin position="17"/>
        <end position="1449"/>
    </location>
</feature>
<evidence type="ECO:0000256" key="7">
    <source>
        <dbReference type="ARBA" id="ARBA00023136"/>
    </source>
</evidence>
<evidence type="ECO:0000259" key="11">
    <source>
        <dbReference type="PROSITE" id="PS50893"/>
    </source>
</evidence>
<feature type="compositionally biased region" description="Basic and acidic residues" evidence="8">
    <location>
        <begin position="330"/>
        <end position="340"/>
    </location>
</feature>
<evidence type="ECO:0000256" key="9">
    <source>
        <dbReference type="SAM" id="Phobius"/>
    </source>
</evidence>
<dbReference type="InterPro" id="IPR039421">
    <property type="entry name" value="Type_1_exporter"/>
</dbReference>
<evidence type="ECO:0000256" key="1">
    <source>
        <dbReference type="ARBA" id="ARBA00004141"/>
    </source>
</evidence>
<sequence>MCLFKIFMAIISGVMQMAGTGEQLEDIGDARSAISSLLGIPTSADDDPFDQAVSQLDTVLGKLDVFNVYFHYPSRPEYQLLKSINFTVGEGQTVALLGDKGCGKSALMKLLQRIYDPQNGRVKLDGQDIRFLDRRWLRRQIGIVHKKPEFFNTSIADNIAYGKTDSTLKEIVRASKDTGAHEFIMDLPKGYATILNDDGSPLTSFQKHLLALARAIIRKPRILLWEEDLSVMDSSALNVLTNYLDQARHGRTTVVSTSHVSVAHIADVIIVLHNGEIIEQGTPKELMMSGGAFRYLATLQHFESQSLHLEKLQKSEQVSETKSPVQNGKEIPESSSKEQWEETSYQVKGFTSKLRQMIQDRLNEGQAAYKMIWMQLKDLPLLLAGALGAAITGMVAPGLSFLFGEIQKFMNDPLRVAKEGPFWASMFVVFGLFIGFGGTIEKFMLTYATEKLRSRLQKIAFDTTINKNSVPQIPGVADISYSLSAAGQQFPSVSQTPGMGLPGRLGMPSADGVFSQVPPSATTGSPSLGAFQGLTDMPTGISSVQGLTGLSSGILPSQGLASATGTPYGIFSSQGFVGLSGLPTETTLIQGLAGISGIPQAIPSDQNLQRITGFPAGILPGAIGNELGKVVPGVVGGDVGAILSGSSVDGGLGAVVVGTVGEGLGAKVPGVLGGGIGPMVSGSVEGGLGAILPSAVGKGIEGMIPGAVNKGLEAVVPGAVSGGLEPSLSGDAESSLGVLIPRTVGGSVAAIIPGVVSGGIGDMFSGAVSGGAEAVMTGAASEGLGAIVSSKVGSNLKAMAPGTITGITGAVLSEAVGGGLRAVVPASVTTGPGALGSAKAEGDLAILPARESGVTGAVLSVATGGGLGAMVPGSVTTGLGTIMSLKAETGLGAIIPGAGSGFTGAALTEAVGGGLGAMVTGKAGSGLEAIVPTAAGGVTGAALSGAVVGGLGAMVPGAVTEGIGSMVAGSVGGSGNIPNANLLLLPDPQKQADHLMEQVEKDVEAALQNSIGKYLGTKVQETISSVSTLGMALYNGWKMTLVVLAGLPIIGVANRIQQNEIDATVEPEGVEALMKTSFKKLETISALGVENKFAKKYKDAIFEQYKRTLKKIIASGFAFALGQAMVFFIYAGALRFGCYLITIGDMTPIQVLGVLMTVLFGSYATASSRAPTHAPENNEDSLNRLLDDQATEVKDLVGDKLNDVKGSLDFKNVEFPDPLVQGKSLLSHLNAKVSEGQTLALVPLDNETLNPLELLVERFFAPTRGTLFLDGTDIQGLDLSWLRAQYAVVSHRCFLPQYSIAENISYGNEKRAFAVTRREIEDAAYSAYAHEFIMELPKGYDTLPDEDQISLNESQKMRIVIARAIIRGPPIIVLDELEEESQAVNDATHILCRNRTCLILTRHRQTIEAADHIALMYRGRVIEQGTLEDLQNQGRLYNLLTSLQDVDED</sequence>
<evidence type="ECO:0000256" key="6">
    <source>
        <dbReference type="ARBA" id="ARBA00022989"/>
    </source>
</evidence>
<evidence type="ECO:0000256" key="8">
    <source>
        <dbReference type="SAM" id="MobiDB-lite"/>
    </source>
</evidence>
<feature type="transmembrane region" description="Helical" evidence="9">
    <location>
        <begin position="379"/>
        <end position="402"/>
    </location>
</feature>
<keyword evidence="3 9" id="KW-0812">Transmembrane</keyword>
<feature type="domain" description="ABC transporter" evidence="11">
    <location>
        <begin position="63"/>
        <end position="299"/>
    </location>
</feature>
<dbReference type="InterPro" id="IPR003593">
    <property type="entry name" value="AAA+_ATPase"/>
</dbReference>
<evidence type="ECO:0000256" key="10">
    <source>
        <dbReference type="SAM" id="SignalP"/>
    </source>
</evidence>
<dbReference type="Gene3D" id="3.40.50.300">
    <property type="entry name" value="P-loop containing nucleotide triphosphate hydrolases"/>
    <property type="match status" value="2"/>
</dbReference>
<dbReference type="EMBL" id="CALNXK010000329">
    <property type="protein sequence ID" value="CAH3182650.1"/>
    <property type="molecule type" value="Genomic_DNA"/>
</dbReference>
<proteinExistence type="inferred from homology"/>
<dbReference type="SUPFAM" id="SSF90123">
    <property type="entry name" value="ABC transporter transmembrane region"/>
    <property type="match status" value="1"/>
</dbReference>
<evidence type="ECO:0000256" key="4">
    <source>
        <dbReference type="ARBA" id="ARBA00022741"/>
    </source>
</evidence>
<dbReference type="PANTHER" id="PTHR43394">
    <property type="entry name" value="ATP-DEPENDENT PERMEASE MDL1, MITOCHONDRIAL"/>
    <property type="match status" value="1"/>
</dbReference>
<feature type="signal peptide" evidence="10">
    <location>
        <begin position="1"/>
        <end position="16"/>
    </location>
</feature>
<dbReference type="PROSITE" id="PS50893">
    <property type="entry name" value="ABC_TRANSPORTER_2"/>
    <property type="match status" value="2"/>
</dbReference>
<keyword evidence="10" id="KW-0732">Signal</keyword>
<dbReference type="InterPro" id="IPR011527">
    <property type="entry name" value="ABC1_TM_dom"/>
</dbReference>
<evidence type="ECO:0000313" key="13">
    <source>
        <dbReference type="EMBL" id="CAH3182650.1"/>
    </source>
</evidence>
<dbReference type="Proteomes" id="UP001159405">
    <property type="component" value="Unassembled WGS sequence"/>
</dbReference>
<name>A0ABN8RVQ0_9CNID</name>
<dbReference type="Pfam" id="PF00005">
    <property type="entry name" value="ABC_tran"/>
    <property type="match status" value="2"/>
</dbReference>
<reference evidence="13 14" key="1">
    <citation type="submission" date="2022-05" db="EMBL/GenBank/DDBJ databases">
        <authorList>
            <consortium name="Genoscope - CEA"/>
            <person name="William W."/>
        </authorList>
    </citation>
    <scope>NUCLEOTIDE SEQUENCE [LARGE SCALE GENOMIC DNA]</scope>
</reference>
<keyword evidence="7 9" id="KW-0472">Membrane</keyword>
<comment type="caution">
    <text evidence="13">The sequence shown here is derived from an EMBL/GenBank/DDBJ whole genome shotgun (WGS) entry which is preliminary data.</text>
</comment>
<keyword evidence="4" id="KW-0547">Nucleotide-binding</keyword>
<feature type="transmembrane region" description="Helical" evidence="9">
    <location>
        <begin position="1112"/>
        <end position="1133"/>
    </location>
</feature>
<dbReference type="PANTHER" id="PTHR43394:SF27">
    <property type="entry name" value="ATP-DEPENDENT TRANSLOCASE ABCB1-LIKE"/>
    <property type="match status" value="1"/>
</dbReference>
<comment type="similarity">
    <text evidence="2">Belongs to the ABC transporter superfamily. ABCB family. Multidrug resistance exporter (TC 3.A.1.201) subfamily.</text>
</comment>
<dbReference type="Pfam" id="PF00664">
    <property type="entry name" value="ABC_membrane"/>
    <property type="match status" value="1"/>
</dbReference>
<dbReference type="InterPro" id="IPR036640">
    <property type="entry name" value="ABC1_TM_sf"/>
</dbReference>
<keyword evidence="5" id="KW-0067">ATP-binding</keyword>
<evidence type="ECO:0000256" key="2">
    <source>
        <dbReference type="ARBA" id="ARBA00007577"/>
    </source>
</evidence>
<dbReference type="InterPro" id="IPR003439">
    <property type="entry name" value="ABC_transporter-like_ATP-bd"/>
</dbReference>
<evidence type="ECO:0000256" key="3">
    <source>
        <dbReference type="ARBA" id="ARBA00022692"/>
    </source>
</evidence>
<comment type="subcellular location">
    <subcellularLocation>
        <location evidence="1">Membrane</location>
        <topology evidence="1">Multi-pass membrane protein</topology>
    </subcellularLocation>
</comment>
<dbReference type="InterPro" id="IPR027417">
    <property type="entry name" value="P-loop_NTPase"/>
</dbReference>
<evidence type="ECO:0000313" key="14">
    <source>
        <dbReference type="Proteomes" id="UP001159405"/>
    </source>
</evidence>
<dbReference type="Gene3D" id="1.20.1560.10">
    <property type="entry name" value="ABC transporter type 1, transmembrane domain"/>
    <property type="match status" value="3"/>
</dbReference>
<evidence type="ECO:0000259" key="12">
    <source>
        <dbReference type="PROSITE" id="PS50929"/>
    </source>
</evidence>
<evidence type="ECO:0000256" key="5">
    <source>
        <dbReference type="ARBA" id="ARBA00022840"/>
    </source>
</evidence>
<accession>A0ABN8RVQ0</accession>